<accession>A0A0C2Y7D6</accession>
<organism evidence="2 3">
    <name type="scientific">Hebeloma cylindrosporum</name>
    <dbReference type="NCBI Taxonomy" id="76867"/>
    <lineage>
        <taxon>Eukaryota</taxon>
        <taxon>Fungi</taxon>
        <taxon>Dikarya</taxon>
        <taxon>Basidiomycota</taxon>
        <taxon>Agaricomycotina</taxon>
        <taxon>Agaricomycetes</taxon>
        <taxon>Agaricomycetidae</taxon>
        <taxon>Agaricales</taxon>
        <taxon>Agaricineae</taxon>
        <taxon>Hymenogastraceae</taxon>
        <taxon>Hebeloma</taxon>
    </lineage>
</organism>
<feature type="compositionally biased region" description="Basic and acidic residues" evidence="1">
    <location>
        <begin position="48"/>
        <end position="69"/>
    </location>
</feature>
<dbReference type="HOGENOM" id="CLU_087996_0_0_1"/>
<evidence type="ECO:0000313" key="3">
    <source>
        <dbReference type="Proteomes" id="UP000053424"/>
    </source>
</evidence>
<reference evidence="3" key="2">
    <citation type="submission" date="2015-01" db="EMBL/GenBank/DDBJ databases">
        <title>Evolutionary Origins and Diversification of the Mycorrhizal Mutualists.</title>
        <authorList>
            <consortium name="DOE Joint Genome Institute"/>
            <consortium name="Mycorrhizal Genomics Consortium"/>
            <person name="Kohler A."/>
            <person name="Kuo A."/>
            <person name="Nagy L.G."/>
            <person name="Floudas D."/>
            <person name="Copeland A."/>
            <person name="Barry K.W."/>
            <person name="Cichocki N."/>
            <person name="Veneault-Fourrey C."/>
            <person name="LaButti K."/>
            <person name="Lindquist E.A."/>
            <person name="Lipzen A."/>
            <person name="Lundell T."/>
            <person name="Morin E."/>
            <person name="Murat C."/>
            <person name="Riley R."/>
            <person name="Ohm R."/>
            <person name="Sun H."/>
            <person name="Tunlid A."/>
            <person name="Henrissat B."/>
            <person name="Grigoriev I.V."/>
            <person name="Hibbett D.S."/>
            <person name="Martin F."/>
        </authorList>
    </citation>
    <scope>NUCLEOTIDE SEQUENCE [LARGE SCALE GENOMIC DNA]</scope>
    <source>
        <strain evidence="3">h7</strain>
    </source>
</reference>
<dbReference type="Proteomes" id="UP000053424">
    <property type="component" value="Unassembled WGS sequence"/>
</dbReference>
<keyword evidence="3" id="KW-1185">Reference proteome</keyword>
<dbReference type="OrthoDB" id="3063824at2759"/>
<reference evidence="2 3" key="1">
    <citation type="submission" date="2014-04" db="EMBL/GenBank/DDBJ databases">
        <authorList>
            <consortium name="DOE Joint Genome Institute"/>
            <person name="Kuo A."/>
            <person name="Gay G."/>
            <person name="Dore J."/>
            <person name="Kohler A."/>
            <person name="Nagy L.G."/>
            <person name="Floudas D."/>
            <person name="Copeland A."/>
            <person name="Barry K.W."/>
            <person name="Cichocki N."/>
            <person name="Veneault-Fourrey C."/>
            <person name="LaButti K."/>
            <person name="Lindquist E.A."/>
            <person name="Lipzen A."/>
            <person name="Lundell T."/>
            <person name="Morin E."/>
            <person name="Murat C."/>
            <person name="Sun H."/>
            <person name="Tunlid A."/>
            <person name="Henrissat B."/>
            <person name="Grigoriev I.V."/>
            <person name="Hibbett D.S."/>
            <person name="Martin F."/>
            <person name="Nordberg H.P."/>
            <person name="Cantor M.N."/>
            <person name="Hua S.X."/>
        </authorList>
    </citation>
    <scope>NUCLEOTIDE SEQUENCE [LARGE SCALE GENOMIC DNA]</scope>
    <source>
        <strain evidence="3">h7</strain>
    </source>
</reference>
<feature type="region of interest" description="Disordered" evidence="1">
    <location>
        <begin position="35"/>
        <end position="73"/>
    </location>
</feature>
<dbReference type="AlphaFoldDB" id="A0A0C2Y7D6"/>
<proteinExistence type="predicted"/>
<sequence length="276" mass="30645">MHVKFPSSNSQDRNILHVLRLPSGAYREAIDFTIVHSSSQPRQPNSSGKHDMSMTKSQPLHDLEGRDVQPGDVNSDAATVIDVHRGGRPRIILSLVGSDGTMHHAAILLPKSYLEAKAMAIDSFPTQIASDGIPVQDHVFKLGMKSLSGKITWSQLRPEQWADIVRDGDEIRLEDNNAVLAGLSDPSHLIMFKRALSYTHVDKPKYKYVTMFLPTTRERLLASIRTEFHLSAQNEVNLLRVLGNGNEAALIPPSQWLAVISKLAKEYPSGEILVYP</sequence>
<evidence type="ECO:0000256" key="1">
    <source>
        <dbReference type="SAM" id="MobiDB-lite"/>
    </source>
</evidence>
<protein>
    <submittedName>
        <fullName evidence="2">Uncharacterized protein</fullName>
    </submittedName>
</protein>
<name>A0A0C2Y7D6_HEBCY</name>
<gene>
    <name evidence="2" type="ORF">M413DRAFT_31336</name>
</gene>
<evidence type="ECO:0000313" key="2">
    <source>
        <dbReference type="EMBL" id="KIM36947.1"/>
    </source>
</evidence>
<feature type="compositionally biased region" description="Polar residues" evidence="1">
    <location>
        <begin position="35"/>
        <end position="47"/>
    </location>
</feature>
<dbReference type="EMBL" id="KN831801">
    <property type="protein sequence ID" value="KIM36947.1"/>
    <property type="molecule type" value="Genomic_DNA"/>
</dbReference>